<proteinExistence type="predicted"/>
<feature type="compositionally biased region" description="Polar residues" evidence="1">
    <location>
        <begin position="36"/>
        <end position="50"/>
    </location>
</feature>
<accession>A0AAV9UZK4</accession>
<evidence type="ECO:0008006" key="4">
    <source>
        <dbReference type="Google" id="ProtNLM"/>
    </source>
</evidence>
<sequence length="425" mass="47442">MSAEVEVSGGLEPLPKHSRPPSLDLPCSWEEIPFMTPSQSETDDSSSVAETITSAPSEPSTPTTNTNQNDDDYALNDTVFTESIEFTKHHNCTIINENKSIGRISRYLVSEDVLCVSSSVLRLMFTVSAAPQRSTHQGKTQRGGNSPMGGKILRLEGHPDAIEIILGIIHFCPPSGLENITFGSLTRLASVVERYQWKDALQPWSNIWIKKFQKHALSPGYENWLYVAKVFCGDREVDRLVNRLADECGTCGINILRYNEDGTKTLPTELWPKELKYRILGLRERRLNHLNFCLTLLLAVFNYTSSLDPLDHLCSNKACLDLAYGSLLRSMSVRNIPITPGYSVGTSSEDDVVPKAAKFKWNRSAAELEKELKELTVDTLDVVIPSHRCSLRDLKAGFAECMERHDLSGFDRIPALQVLLRLGCV</sequence>
<dbReference type="AlphaFoldDB" id="A0AAV9UZK4"/>
<reference evidence="2 3" key="1">
    <citation type="submission" date="2019-10" db="EMBL/GenBank/DDBJ databases">
        <authorList>
            <person name="Palmer J.M."/>
        </authorList>
    </citation>
    <scope>NUCLEOTIDE SEQUENCE [LARGE SCALE GENOMIC DNA]</scope>
    <source>
        <strain evidence="2 3">TWF730</strain>
    </source>
</reference>
<feature type="region of interest" description="Disordered" evidence="1">
    <location>
        <begin position="1"/>
        <end position="73"/>
    </location>
</feature>
<comment type="caution">
    <text evidence="2">The sequence shown here is derived from an EMBL/GenBank/DDBJ whole genome shotgun (WGS) entry which is preliminary data.</text>
</comment>
<dbReference type="Proteomes" id="UP001373714">
    <property type="component" value="Unassembled WGS sequence"/>
</dbReference>
<evidence type="ECO:0000313" key="3">
    <source>
        <dbReference type="Proteomes" id="UP001373714"/>
    </source>
</evidence>
<evidence type="ECO:0000313" key="2">
    <source>
        <dbReference type="EMBL" id="KAK6352082.1"/>
    </source>
</evidence>
<keyword evidence="3" id="KW-1185">Reference proteome</keyword>
<name>A0AAV9UZK4_9PEZI</name>
<feature type="compositionally biased region" description="Low complexity" evidence="1">
    <location>
        <begin position="51"/>
        <end position="68"/>
    </location>
</feature>
<protein>
    <recommendedName>
        <fullName evidence="4">F-box protein</fullName>
    </recommendedName>
</protein>
<dbReference type="EMBL" id="JAVHNS010000006">
    <property type="protein sequence ID" value="KAK6352082.1"/>
    <property type="molecule type" value="Genomic_DNA"/>
</dbReference>
<organism evidence="2 3">
    <name type="scientific">Orbilia blumenaviensis</name>
    <dbReference type="NCBI Taxonomy" id="1796055"/>
    <lineage>
        <taxon>Eukaryota</taxon>
        <taxon>Fungi</taxon>
        <taxon>Dikarya</taxon>
        <taxon>Ascomycota</taxon>
        <taxon>Pezizomycotina</taxon>
        <taxon>Orbiliomycetes</taxon>
        <taxon>Orbiliales</taxon>
        <taxon>Orbiliaceae</taxon>
        <taxon>Orbilia</taxon>
    </lineage>
</organism>
<gene>
    <name evidence="2" type="ORF">TWF730_008913</name>
</gene>
<evidence type="ECO:0000256" key="1">
    <source>
        <dbReference type="SAM" id="MobiDB-lite"/>
    </source>
</evidence>